<reference evidence="2 3" key="1">
    <citation type="submission" date="2020-08" db="EMBL/GenBank/DDBJ databases">
        <title>Genomic Encyclopedia of Type Strains, Phase IV (KMG-IV): sequencing the most valuable type-strain genomes for metagenomic binning, comparative biology and taxonomic classification.</title>
        <authorList>
            <person name="Goeker M."/>
        </authorList>
    </citation>
    <scope>NUCLEOTIDE SEQUENCE [LARGE SCALE GENOMIC DNA]</scope>
    <source>
        <strain evidence="2 3">DSM 26736</strain>
    </source>
</reference>
<dbReference type="Pfam" id="PF00990">
    <property type="entry name" value="GGDEF"/>
    <property type="match status" value="1"/>
</dbReference>
<dbReference type="Gene3D" id="3.30.70.270">
    <property type="match status" value="1"/>
</dbReference>
<proteinExistence type="predicted"/>
<dbReference type="InterPro" id="IPR001633">
    <property type="entry name" value="EAL_dom"/>
</dbReference>
<dbReference type="GO" id="GO:0071111">
    <property type="term" value="F:cyclic-guanylate-specific phosphodiesterase activity"/>
    <property type="evidence" value="ECO:0007669"/>
    <property type="project" value="InterPro"/>
</dbReference>
<dbReference type="RefSeq" id="WP_184086628.1">
    <property type="nucleotide sequence ID" value="NZ_JACIJF010000004.1"/>
</dbReference>
<dbReference type="InterPro" id="IPR043128">
    <property type="entry name" value="Rev_trsase/Diguanyl_cyclase"/>
</dbReference>
<dbReference type="InterPro" id="IPR000160">
    <property type="entry name" value="GGDEF_dom"/>
</dbReference>
<dbReference type="InterPro" id="IPR003018">
    <property type="entry name" value="GAF"/>
</dbReference>
<dbReference type="SUPFAM" id="SSF55073">
    <property type="entry name" value="Nucleotide cyclase"/>
    <property type="match status" value="1"/>
</dbReference>
<dbReference type="SMART" id="SM00052">
    <property type="entry name" value="EAL"/>
    <property type="match status" value="1"/>
</dbReference>
<dbReference type="Gene3D" id="3.20.20.450">
    <property type="entry name" value="EAL domain"/>
    <property type="match status" value="1"/>
</dbReference>
<gene>
    <name evidence="2" type="ORF">FHT02_001815</name>
</gene>
<feature type="domain" description="EAL" evidence="1">
    <location>
        <begin position="328"/>
        <end position="582"/>
    </location>
</feature>
<dbReference type="SMART" id="SM00065">
    <property type="entry name" value="GAF"/>
    <property type="match status" value="1"/>
</dbReference>
<comment type="caution">
    <text evidence="2">The sequence shown here is derived from an EMBL/GenBank/DDBJ whole genome shotgun (WGS) entry which is preliminary data.</text>
</comment>
<keyword evidence="3" id="KW-1185">Reference proteome</keyword>
<dbReference type="CDD" id="cd01948">
    <property type="entry name" value="EAL"/>
    <property type="match status" value="1"/>
</dbReference>
<evidence type="ECO:0000313" key="3">
    <source>
        <dbReference type="Proteomes" id="UP000527143"/>
    </source>
</evidence>
<dbReference type="PROSITE" id="PS50883">
    <property type="entry name" value="EAL"/>
    <property type="match status" value="1"/>
</dbReference>
<sequence>MSPFNEEARLDALYRLSLLDTSSSESFDRITRMASQIFGLPIAAISLTDRDRQWFKSRVGIDHRSIPREKAPCGEVAETSSVLLIPDLHACPNYGDSLLAEQGVRYYAGAPLVTREGHSLGALCVLGTEPRETSHEEISALTDLARMVMDQIELQHAFGRIDPLSGLPNRNQFLEDLNDLGRDHPGEQRLAVLLDLARNDQLSNGMRVMGSGFMDDIVRDTACTITKVIGPGRTAYHVAATQFAFLAPPDVEQPSYCELLANLLAHHSGTSRARFVMTSTIGIAPFVVGRASPSSVLRRAHSAAQDARLSSSLVSAYSPNMDETHRRRFRLLNDFGTALDSGTQLSLEYQPRINLRSGACVGVEALLRWNHPALGPISPAEFIPIIEQTALAGPTTSWVLNTALHQLHAWHAGGIDIQMAVNVSAHNLQQADFAAQVQRQLLKHRVPASALELEVTESAMMDNVDAALSQISMLNAAGIVIAIDDFGTGYSSLTYLQRLPARVLKIDRSFVQDMLASPRERALVASMLSLAHDLEYRVVAEGIETEEVRQALSDLNCDEGQGYLFARPMRADAFLAWHLARNGALSQAA</sequence>
<dbReference type="Proteomes" id="UP000527143">
    <property type="component" value="Unassembled WGS sequence"/>
</dbReference>
<evidence type="ECO:0000259" key="1">
    <source>
        <dbReference type="PROSITE" id="PS50883"/>
    </source>
</evidence>
<dbReference type="Pfam" id="PF00563">
    <property type="entry name" value="EAL"/>
    <property type="match status" value="1"/>
</dbReference>
<dbReference type="InterPro" id="IPR029787">
    <property type="entry name" value="Nucleotide_cyclase"/>
</dbReference>
<dbReference type="InterPro" id="IPR035919">
    <property type="entry name" value="EAL_sf"/>
</dbReference>
<accession>A0A840YCK7</accession>
<dbReference type="EMBL" id="JACIJF010000004">
    <property type="protein sequence ID" value="MBB5710584.1"/>
    <property type="molecule type" value="Genomic_DNA"/>
</dbReference>
<dbReference type="Gene3D" id="3.30.450.40">
    <property type="match status" value="1"/>
</dbReference>
<dbReference type="InterPro" id="IPR029016">
    <property type="entry name" value="GAF-like_dom_sf"/>
</dbReference>
<dbReference type="PANTHER" id="PTHR33121">
    <property type="entry name" value="CYCLIC DI-GMP PHOSPHODIESTERASE PDEF"/>
    <property type="match status" value="1"/>
</dbReference>
<dbReference type="AlphaFoldDB" id="A0A840YCK7"/>
<dbReference type="SUPFAM" id="SSF55781">
    <property type="entry name" value="GAF domain-like"/>
    <property type="match status" value="1"/>
</dbReference>
<dbReference type="Pfam" id="PF01590">
    <property type="entry name" value="GAF"/>
    <property type="match status" value="1"/>
</dbReference>
<evidence type="ECO:0000313" key="2">
    <source>
        <dbReference type="EMBL" id="MBB5710584.1"/>
    </source>
</evidence>
<dbReference type="SUPFAM" id="SSF141868">
    <property type="entry name" value="EAL domain-like"/>
    <property type="match status" value="1"/>
</dbReference>
<organism evidence="2 3">
    <name type="scientific">Sphingomonas xinjiangensis</name>
    <dbReference type="NCBI Taxonomy" id="643568"/>
    <lineage>
        <taxon>Bacteria</taxon>
        <taxon>Pseudomonadati</taxon>
        <taxon>Pseudomonadota</taxon>
        <taxon>Alphaproteobacteria</taxon>
        <taxon>Sphingomonadales</taxon>
        <taxon>Sphingomonadaceae</taxon>
        <taxon>Sphingomonas</taxon>
    </lineage>
</organism>
<name>A0A840YCK7_9SPHN</name>
<protein>
    <submittedName>
        <fullName evidence="2">EAL domain-containing protein (Putative c-di-GMP-specific phosphodiesterase class I)/GGDEF domain-containing protein</fullName>
    </submittedName>
</protein>
<dbReference type="PANTHER" id="PTHR33121:SF19">
    <property type="entry name" value="CYCLIC DI-GMP PHOSPHODIESTERASE PA2567"/>
    <property type="match status" value="1"/>
</dbReference>
<dbReference type="InterPro" id="IPR050706">
    <property type="entry name" value="Cyclic-di-GMP_PDE-like"/>
</dbReference>